<dbReference type="Proteomes" id="UP001153076">
    <property type="component" value="Unassembled WGS sequence"/>
</dbReference>
<dbReference type="AlphaFoldDB" id="A0A9Q1JPR4"/>
<comment type="caution">
    <text evidence="2">The sequence shown here is derived from an EMBL/GenBank/DDBJ whole genome shotgun (WGS) entry which is preliminary data.</text>
</comment>
<sequence>MLDRVRDFTSRPCCRATTSSARTVPTTAAASTPSAARSSTTTSIPAGRVDGPMYKLLARKEKAHEMDVNCVQWSPMLLIWYNRSGKAVRICLISKLVDNFLVWIVDASDFASISSRCHASFCKLKTAGNNLHHFDGALVSNLPVLETKMLNLGPIPTAITLPYSRANDSHKALAYGWTVGILQQCGLYHSMLLETEWQPVGTLTHGVVLLICHRKLSSIGKWTKYCFWREKEVDEIK</sequence>
<proteinExistence type="predicted"/>
<evidence type="ECO:0000313" key="3">
    <source>
        <dbReference type="Proteomes" id="UP001153076"/>
    </source>
</evidence>
<reference evidence="2" key="1">
    <citation type="submission" date="2022-04" db="EMBL/GenBank/DDBJ databases">
        <title>Carnegiea gigantea Genome sequencing and assembly v2.</title>
        <authorList>
            <person name="Copetti D."/>
            <person name="Sanderson M.J."/>
            <person name="Burquez A."/>
            <person name="Wojciechowski M.F."/>
        </authorList>
    </citation>
    <scope>NUCLEOTIDE SEQUENCE</scope>
    <source>
        <strain evidence="2">SGP5-SGP5p</strain>
        <tissue evidence="2">Aerial part</tissue>
    </source>
</reference>
<keyword evidence="3" id="KW-1185">Reference proteome</keyword>
<gene>
    <name evidence="2" type="ORF">Cgig2_003064</name>
</gene>
<accession>A0A9Q1JPR4</accession>
<dbReference type="OrthoDB" id="1745477at2759"/>
<protein>
    <submittedName>
        <fullName evidence="2">Uncharacterized protein</fullName>
    </submittedName>
</protein>
<name>A0A9Q1JPR4_9CARY</name>
<organism evidence="2 3">
    <name type="scientific">Carnegiea gigantea</name>
    <dbReference type="NCBI Taxonomy" id="171969"/>
    <lineage>
        <taxon>Eukaryota</taxon>
        <taxon>Viridiplantae</taxon>
        <taxon>Streptophyta</taxon>
        <taxon>Embryophyta</taxon>
        <taxon>Tracheophyta</taxon>
        <taxon>Spermatophyta</taxon>
        <taxon>Magnoliopsida</taxon>
        <taxon>eudicotyledons</taxon>
        <taxon>Gunneridae</taxon>
        <taxon>Pentapetalae</taxon>
        <taxon>Caryophyllales</taxon>
        <taxon>Cactineae</taxon>
        <taxon>Cactaceae</taxon>
        <taxon>Cactoideae</taxon>
        <taxon>Echinocereeae</taxon>
        <taxon>Carnegiea</taxon>
    </lineage>
</organism>
<feature type="region of interest" description="Disordered" evidence="1">
    <location>
        <begin position="19"/>
        <end position="44"/>
    </location>
</feature>
<evidence type="ECO:0000313" key="2">
    <source>
        <dbReference type="EMBL" id="KAJ8428750.1"/>
    </source>
</evidence>
<evidence type="ECO:0000256" key="1">
    <source>
        <dbReference type="SAM" id="MobiDB-lite"/>
    </source>
</evidence>
<dbReference type="EMBL" id="JAKOGI010000972">
    <property type="protein sequence ID" value="KAJ8428750.1"/>
    <property type="molecule type" value="Genomic_DNA"/>
</dbReference>
<feature type="compositionally biased region" description="Low complexity" evidence="1">
    <location>
        <begin position="19"/>
        <end position="43"/>
    </location>
</feature>